<evidence type="ECO:0000256" key="2">
    <source>
        <dbReference type="ARBA" id="ARBA00023239"/>
    </source>
</evidence>
<evidence type="ECO:0000313" key="6">
    <source>
        <dbReference type="Proteomes" id="UP000265520"/>
    </source>
</evidence>
<comment type="similarity">
    <text evidence="1">Belongs to the IlvD/Edd family.</text>
</comment>
<dbReference type="EMBL" id="LXQA010057241">
    <property type="protein sequence ID" value="MCI05002.1"/>
    <property type="molecule type" value="Genomic_DNA"/>
</dbReference>
<dbReference type="InterPro" id="IPR037237">
    <property type="entry name" value="IlvD/EDD_N"/>
</dbReference>
<sequence length="167" mass="18139">MQSTLFSPTYTPILPTHSHLPSRRIVKASVTTNPSPPQSTQPKLNKYSSRITEPKSQGASQAILYGVGLSTDDMKKPQVGVSSVWYEGNTCNMHLLHLSEAVKEGVAEAGMIPFRFNTIGVSDAISMGTRGMCYSLQSRDLIADSIETVMAAQWYDGNISIPGCDKN</sequence>
<comment type="caution">
    <text evidence="5">The sequence shown here is derived from an EMBL/GenBank/DDBJ whole genome shotgun (WGS) entry which is preliminary data.</text>
</comment>
<dbReference type="GO" id="GO:0004160">
    <property type="term" value="F:dihydroxy-acid dehydratase activity"/>
    <property type="evidence" value="ECO:0007669"/>
    <property type="project" value="TreeGrafter"/>
</dbReference>
<dbReference type="InterPro" id="IPR050165">
    <property type="entry name" value="DHAD_IlvD/Edd"/>
</dbReference>
<dbReference type="Proteomes" id="UP000265520">
    <property type="component" value="Unassembled WGS sequence"/>
</dbReference>
<evidence type="ECO:0000256" key="1">
    <source>
        <dbReference type="ARBA" id="ARBA00006486"/>
    </source>
</evidence>
<organism evidence="5 6">
    <name type="scientific">Trifolium medium</name>
    <dbReference type="NCBI Taxonomy" id="97028"/>
    <lineage>
        <taxon>Eukaryota</taxon>
        <taxon>Viridiplantae</taxon>
        <taxon>Streptophyta</taxon>
        <taxon>Embryophyta</taxon>
        <taxon>Tracheophyta</taxon>
        <taxon>Spermatophyta</taxon>
        <taxon>Magnoliopsida</taxon>
        <taxon>eudicotyledons</taxon>
        <taxon>Gunneridae</taxon>
        <taxon>Pentapetalae</taxon>
        <taxon>rosids</taxon>
        <taxon>fabids</taxon>
        <taxon>Fabales</taxon>
        <taxon>Fabaceae</taxon>
        <taxon>Papilionoideae</taxon>
        <taxon>50 kb inversion clade</taxon>
        <taxon>NPAAA clade</taxon>
        <taxon>Hologalegina</taxon>
        <taxon>IRL clade</taxon>
        <taxon>Trifolieae</taxon>
        <taxon>Trifolium</taxon>
    </lineage>
</organism>
<feature type="non-terminal residue" evidence="5">
    <location>
        <position position="167"/>
    </location>
</feature>
<protein>
    <submittedName>
        <fullName evidence="5">Dihydroxy-acid dehydratase-like</fullName>
    </submittedName>
</protein>
<dbReference type="PANTHER" id="PTHR21000:SF5">
    <property type="entry name" value="DIHYDROXY-ACID DEHYDRATASE, MITOCHONDRIAL"/>
    <property type="match status" value="1"/>
</dbReference>
<feature type="region of interest" description="Disordered" evidence="3">
    <location>
        <begin position="29"/>
        <end position="55"/>
    </location>
</feature>
<evidence type="ECO:0000313" key="5">
    <source>
        <dbReference type="EMBL" id="MCI05002.1"/>
    </source>
</evidence>
<keyword evidence="2" id="KW-0456">Lyase</keyword>
<dbReference type="Pfam" id="PF00920">
    <property type="entry name" value="ILVD_EDD_N"/>
    <property type="match status" value="1"/>
</dbReference>
<dbReference type="PANTHER" id="PTHR21000">
    <property type="entry name" value="DIHYDROXY-ACID DEHYDRATASE DAD"/>
    <property type="match status" value="1"/>
</dbReference>
<dbReference type="InterPro" id="IPR000581">
    <property type="entry name" value="ILV_EDD_N"/>
</dbReference>
<accession>A0A392NZV4</accession>
<feature type="compositionally biased region" description="Polar residues" evidence="3">
    <location>
        <begin position="46"/>
        <end position="55"/>
    </location>
</feature>
<dbReference type="GO" id="GO:0009570">
    <property type="term" value="C:chloroplast stroma"/>
    <property type="evidence" value="ECO:0007669"/>
    <property type="project" value="TreeGrafter"/>
</dbReference>
<evidence type="ECO:0000259" key="4">
    <source>
        <dbReference type="Pfam" id="PF00920"/>
    </source>
</evidence>
<feature type="domain" description="Dihydroxy-acid/6-phosphogluconate dehydratase N-terminal" evidence="4">
    <location>
        <begin position="76"/>
        <end position="167"/>
    </location>
</feature>
<dbReference type="AlphaFoldDB" id="A0A392NZV4"/>
<name>A0A392NZV4_9FABA</name>
<keyword evidence="6" id="KW-1185">Reference proteome</keyword>
<proteinExistence type="inferred from homology"/>
<reference evidence="5 6" key="1">
    <citation type="journal article" date="2018" name="Front. Plant Sci.">
        <title>Red Clover (Trifolium pratense) and Zigzag Clover (T. medium) - A Picture of Genomic Similarities and Differences.</title>
        <authorList>
            <person name="Dluhosova J."/>
            <person name="Istvanek J."/>
            <person name="Nedelnik J."/>
            <person name="Repkova J."/>
        </authorList>
    </citation>
    <scope>NUCLEOTIDE SEQUENCE [LARGE SCALE GENOMIC DNA]</scope>
    <source>
        <strain evidence="6">cv. 10/8</strain>
        <tissue evidence="5">Leaf</tissue>
    </source>
</reference>
<dbReference type="SUPFAM" id="SSF143975">
    <property type="entry name" value="IlvD/EDD N-terminal domain-like"/>
    <property type="match status" value="1"/>
</dbReference>
<evidence type="ECO:0000256" key="3">
    <source>
        <dbReference type="SAM" id="MobiDB-lite"/>
    </source>
</evidence>
<dbReference type="GO" id="GO:0009082">
    <property type="term" value="P:branched-chain amino acid biosynthetic process"/>
    <property type="evidence" value="ECO:0007669"/>
    <property type="project" value="TreeGrafter"/>
</dbReference>